<evidence type="ECO:0000313" key="2">
    <source>
        <dbReference type="EMBL" id="KAG8365883.1"/>
    </source>
</evidence>
<evidence type="ECO:0000256" key="1">
    <source>
        <dbReference type="SAM" id="MobiDB-lite"/>
    </source>
</evidence>
<organism evidence="2 3">
    <name type="scientific">Buddleja alternifolia</name>
    <dbReference type="NCBI Taxonomy" id="168488"/>
    <lineage>
        <taxon>Eukaryota</taxon>
        <taxon>Viridiplantae</taxon>
        <taxon>Streptophyta</taxon>
        <taxon>Embryophyta</taxon>
        <taxon>Tracheophyta</taxon>
        <taxon>Spermatophyta</taxon>
        <taxon>Magnoliopsida</taxon>
        <taxon>eudicotyledons</taxon>
        <taxon>Gunneridae</taxon>
        <taxon>Pentapetalae</taxon>
        <taxon>asterids</taxon>
        <taxon>lamiids</taxon>
        <taxon>Lamiales</taxon>
        <taxon>Scrophulariaceae</taxon>
        <taxon>Buddlejeae</taxon>
        <taxon>Buddleja</taxon>
    </lineage>
</organism>
<dbReference type="EMBL" id="WHWC01000017">
    <property type="protein sequence ID" value="KAG8365883.1"/>
    <property type="molecule type" value="Genomic_DNA"/>
</dbReference>
<protein>
    <submittedName>
        <fullName evidence="2">Uncharacterized protein</fullName>
    </submittedName>
</protein>
<dbReference type="AlphaFoldDB" id="A0AAV6W6W0"/>
<feature type="region of interest" description="Disordered" evidence="1">
    <location>
        <begin position="52"/>
        <end position="81"/>
    </location>
</feature>
<accession>A0AAV6W6W0</accession>
<comment type="caution">
    <text evidence="2">The sequence shown here is derived from an EMBL/GenBank/DDBJ whole genome shotgun (WGS) entry which is preliminary data.</text>
</comment>
<evidence type="ECO:0000313" key="3">
    <source>
        <dbReference type="Proteomes" id="UP000826271"/>
    </source>
</evidence>
<name>A0AAV6W6W0_9LAMI</name>
<sequence>MAEEEKLFDFMFELQPWAKVKLRRQGVKDLLSAYATTDLLVDFRVVGGPDSKKKINKDGGKAKGKNSNIGKTGNQNTRREKMPHQVRNLKNLNPRLIGLNVLKHSSLIRTVNSEAKLIKGITTIELVVCHCHGQCELMAMPLHDFYGIYAGDDPKPIDKKSGLLYAMKVKKRIKHGEMIYLADIFEFKKDVSHEVPNAVADVLWEFEDIFLFGIPKELPPDEPLIIKLSWNLGRGILLWLRTVWVPNSVPKEARWVLADRYWQVQVAKGDAAKMTCVMRIFGRSFGAFESSIFINSGNTNSMQRRKNVNSAGGRSHSLAVSLESLLKLLESNKSFEVRTYASDWGTGSVLVQDKHPVAFESHKLKDVDIFSEYGVFLVAPNASPADIATELFSKHYDGQKIKILHSEPAANRWSDKTYESIFAGLLESLLDRLKIHPTIHVTFLKKYHEDALDETPKQAMHAPSVIRQEFDKKVHRILKHHTKGKLASALGSVREVLTACKITLQRVKKPRDCVDYSAEIPDAAKYKEKGPILLEDQEMLFSNVVATRSSAWTPSSGILPQLLQDELDNTPDVQFHDFNDHVNELNAETDATTNT</sequence>
<dbReference type="Proteomes" id="UP000826271">
    <property type="component" value="Unassembled WGS sequence"/>
</dbReference>
<feature type="compositionally biased region" description="Basic and acidic residues" evidence="1">
    <location>
        <begin position="52"/>
        <end position="61"/>
    </location>
</feature>
<gene>
    <name evidence="2" type="ORF">BUALT_Bualt17G0018300</name>
</gene>
<reference evidence="2" key="1">
    <citation type="submission" date="2019-10" db="EMBL/GenBank/DDBJ databases">
        <authorList>
            <person name="Zhang R."/>
            <person name="Pan Y."/>
            <person name="Wang J."/>
            <person name="Ma R."/>
            <person name="Yu S."/>
        </authorList>
    </citation>
    <scope>NUCLEOTIDE SEQUENCE</scope>
    <source>
        <strain evidence="2">LA-IB0</strain>
        <tissue evidence="2">Leaf</tissue>
    </source>
</reference>
<proteinExistence type="predicted"/>
<keyword evidence="3" id="KW-1185">Reference proteome</keyword>